<dbReference type="InterPro" id="IPR051599">
    <property type="entry name" value="Cell_Envelope_Assoc"/>
</dbReference>
<dbReference type="PANTHER" id="PTHR30336">
    <property type="entry name" value="INNER MEMBRANE PROTEIN, PROBABLE PERMEASE"/>
    <property type="match status" value="1"/>
</dbReference>
<feature type="transmembrane region" description="Helical" evidence="1">
    <location>
        <begin position="40"/>
        <end position="58"/>
    </location>
</feature>
<evidence type="ECO:0000313" key="3">
    <source>
        <dbReference type="EMBL" id="GAA5534725.1"/>
    </source>
</evidence>
<dbReference type="InterPro" id="IPR003848">
    <property type="entry name" value="DUF218"/>
</dbReference>
<keyword evidence="4" id="KW-1185">Reference proteome</keyword>
<dbReference type="Pfam" id="PF02698">
    <property type="entry name" value="DUF218"/>
    <property type="match status" value="1"/>
</dbReference>
<evidence type="ECO:0000256" key="1">
    <source>
        <dbReference type="SAM" id="Phobius"/>
    </source>
</evidence>
<keyword evidence="1" id="KW-1133">Transmembrane helix</keyword>
<accession>A0ABP9XH82</accession>
<comment type="caution">
    <text evidence="3">The sequence shown here is derived from an EMBL/GenBank/DDBJ whole genome shotgun (WGS) entry which is preliminary data.</text>
</comment>
<reference evidence="3 4" key="1">
    <citation type="submission" date="2024-02" db="EMBL/GenBank/DDBJ databases">
        <title>Deinococcus aluminii NBRC 112889.</title>
        <authorList>
            <person name="Ichikawa N."/>
            <person name="Katano-Makiyama Y."/>
            <person name="Hidaka K."/>
        </authorList>
    </citation>
    <scope>NUCLEOTIDE SEQUENCE [LARGE SCALE GENOMIC DNA]</scope>
    <source>
        <strain evidence="3 4">NBRC 112889</strain>
    </source>
</reference>
<proteinExistence type="predicted"/>
<feature type="domain" description="DUF218" evidence="2">
    <location>
        <begin position="72"/>
        <end position="205"/>
    </location>
</feature>
<dbReference type="PANTHER" id="PTHR30336:SF20">
    <property type="entry name" value="DUF218 DOMAIN-CONTAINING PROTEIN"/>
    <property type="match status" value="1"/>
</dbReference>
<name>A0ABP9XH82_9DEIO</name>
<keyword evidence="1" id="KW-0812">Transmembrane</keyword>
<gene>
    <name evidence="3" type="ORF">Dalu01_03139</name>
</gene>
<dbReference type="InterPro" id="IPR014729">
    <property type="entry name" value="Rossmann-like_a/b/a_fold"/>
</dbReference>
<dbReference type="EMBL" id="BAABRV010000009">
    <property type="protein sequence ID" value="GAA5534725.1"/>
    <property type="molecule type" value="Genomic_DNA"/>
</dbReference>
<dbReference type="Gene3D" id="3.40.50.620">
    <property type="entry name" value="HUPs"/>
    <property type="match status" value="1"/>
</dbReference>
<sequence length="222" mass="23677">MAPHAVKGSLITSVSGSHVSGGALFFMVRSRQMRARGSTVTLLPLLTLAALLLGFLLLPPSRAPRAERPHPVLLVLGAAQYAGHPSPAFQRRLDHALALYRTGGVRTIVVTGGRRPGDPHSEGEVGVTYLTRRGIPRTALIAETRSRTTVENLRNARRLLLPGTPVTLVTDEAHTPRALALARALGLSANASASPLGPHPDRRYLLREKLALVAYALLGVRG</sequence>
<protein>
    <recommendedName>
        <fullName evidence="2">DUF218 domain-containing protein</fullName>
    </recommendedName>
</protein>
<dbReference type="CDD" id="cd06259">
    <property type="entry name" value="YdcF-like"/>
    <property type="match status" value="1"/>
</dbReference>
<keyword evidence="1" id="KW-0472">Membrane</keyword>
<dbReference type="Proteomes" id="UP001404956">
    <property type="component" value="Unassembled WGS sequence"/>
</dbReference>
<evidence type="ECO:0000259" key="2">
    <source>
        <dbReference type="Pfam" id="PF02698"/>
    </source>
</evidence>
<organism evidence="3 4">
    <name type="scientific">Deinococcus aluminii</name>
    <dbReference type="NCBI Taxonomy" id="1656885"/>
    <lineage>
        <taxon>Bacteria</taxon>
        <taxon>Thermotogati</taxon>
        <taxon>Deinococcota</taxon>
        <taxon>Deinococci</taxon>
        <taxon>Deinococcales</taxon>
        <taxon>Deinococcaceae</taxon>
        <taxon>Deinococcus</taxon>
    </lineage>
</organism>
<evidence type="ECO:0000313" key="4">
    <source>
        <dbReference type="Proteomes" id="UP001404956"/>
    </source>
</evidence>